<evidence type="ECO:0000259" key="8">
    <source>
        <dbReference type="Pfam" id="PF00889"/>
    </source>
</evidence>
<dbReference type="InterPro" id="IPR018101">
    <property type="entry name" value="Transl_elong_Ts_CS"/>
</dbReference>
<evidence type="ECO:0000313" key="9">
    <source>
        <dbReference type="EnsemblMetazoa" id="XP_038049138.1"/>
    </source>
</evidence>
<evidence type="ECO:0000256" key="3">
    <source>
        <dbReference type="ARBA" id="ARBA00022917"/>
    </source>
</evidence>
<dbReference type="OrthoDB" id="277235at2759"/>
<dbReference type="Gene3D" id="3.30.479.20">
    <property type="entry name" value="Elongation factor Ts, dimerisation domain"/>
    <property type="match status" value="2"/>
</dbReference>
<dbReference type="InterPro" id="IPR001816">
    <property type="entry name" value="Transl_elong_EFTs/EF1B"/>
</dbReference>
<feature type="domain" description="Translation elongation factor EFTs/EF1B dimerisation" evidence="8">
    <location>
        <begin position="95"/>
        <end position="321"/>
    </location>
</feature>
<name>A0A913ZBI0_PATMI</name>
<keyword evidence="10" id="KW-1185">Reference proteome</keyword>
<proteinExistence type="inferred from homology"/>
<evidence type="ECO:0000256" key="1">
    <source>
        <dbReference type="ARBA" id="ARBA00005532"/>
    </source>
</evidence>
<dbReference type="RefSeq" id="XP_038049138.1">
    <property type="nucleotide sequence ID" value="XM_038193210.1"/>
</dbReference>
<dbReference type="InterPro" id="IPR009060">
    <property type="entry name" value="UBA-like_sf"/>
</dbReference>
<dbReference type="GO" id="GO:0003746">
    <property type="term" value="F:translation elongation factor activity"/>
    <property type="evidence" value="ECO:0007669"/>
    <property type="project" value="UniProtKB-UniRule"/>
</dbReference>
<dbReference type="NCBIfam" id="TIGR00116">
    <property type="entry name" value="tsf"/>
    <property type="match status" value="1"/>
</dbReference>
<dbReference type="Pfam" id="PF00889">
    <property type="entry name" value="EF_TS"/>
    <property type="match status" value="1"/>
</dbReference>
<dbReference type="PROSITE" id="PS01127">
    <property type="entry name" value="EF_TS_2"/>
    <property type="match status" value="1"/>
</dbReference>
<dbReference type="CDD" id="cd14275">
    <property type="entry name" value="UBA_EF-Ts"/>
    <property type="match status" value="1"/>
</dbReference>
<evidence type="ECO:0000256" key="6">
    <source>
        <dbReference type="RuleBase" id="RU000642"/>
    </source>
</evidence>
<comment type="similarity">
    <text evidence="1 5 6">Belongs to the EF-Ts family.</text>
</comment>
<dbReference type="FunFam" id="1.10.8.10:FF:000031">
    <property type="entry name" value="Elongation factor Ts, mitochondrial"/>
    <property type="match status" value="1"/>
</dbReference>
<dbReference type="Pfam" id="PF25025">
    <property type="entry name" value="EF-Ts_N"/>
    <property type="match status" value="1"/>
</dbReference>
<evidence type="ECO:0000256" key="4">
    <source>
        <dbReference type="ARBA" id="ARBA00023128"/>
    </source>
</evidence>
<organism evidence="9 10">
    <name type="scientific">Patiria miniata</name>
    <name type="common">Bat star</name>
    <name type="synonym">Asterina miniata</name>
    <dbReference type="NCBI Taxonomy" id="46514"/>
    <lineage>
        <taxon>Eukaryota</taxon>
        <taxon>Metazoa</taxon>
        <taxon>Echinodermata</taxon>
        <taxon>Eleutherozoa</taxon>
        <taxon>Asterozoa</taxon>
        <taxon>Asteroidea</taxon>
        <taxon>Valvatacea</taxon>
        <taxon>Valvatida</taxon>
        <taxon>Asterinidae</taxon>
        <taxon>Patiria</taxon>
    </lineage>
</organism>
<reference evidence="9" key="1">
    <citation type="submission" date="2022-11" db="UniProtKB">
        <authorList>
            <consortium name="EnsemblMetazoa"/>
        </authorList>
    </citation>
    <scope>IDENTIFICATION</scope>
</reference>
<dbReference type="InterPro" id="IPR036402">
    <property type="entry name" value="EF-Ts_dimer_sf"/>
</dbReference>
<dbReference type="GeneID" id="119722846"/>
<comment type="function">
    <text evidence="5 6">Associates with the EF-Tu.GDP complex and induces the exchange of GDP to GTP. It remains bound to the aminoacyl-tRNA.EF-Tu.GTP complex up to the GTP hydrolysis stage on the ribosome.</text>
</comment>
<dbReference type="SUPFAM" id="SSF46934">
    <property type="entry name" value="UBA-like"/>
    <property type="match status" value="1"/>
</dbReference>
<keyword evidence="4 5" id="KW-0496">Mitochondrion</keyword>
<protein>
    <recommendedName>
        <fullName evidence="5">Elongation factor Ts, mitochondrial</fullName>
        <shortName evidence="5">EF-Ts</shortName>
        <shortName evidence="5">EF-TsMt</shortName>
    </recommendedName>
</protein>
<dbReference type="HAMAP" id="MF_00050">
    <property type="entry name" value="EF_Ts"/>
    <property type="match status" value="1"/>
</dbReference>
<accession>A0A913ZBI0</accession>
<comment type="subcellular location">
    <subcellularLocation>
        <location evidence="5">Mitochondrion</location>
    </subcellularLocation>
</comment>
<dbReference type="PANTHER" id="PTHR11741:SF0">
    <property type="entry name" value="ELONGATION FACTOR TS, MITOCHONDRIAL"/>
    <property type="match status" value="1"/>
</dbReference>
<dbReference type="EnsemblMetazoa" id="XM_038193210.1">
    <property type="protein sequence ID" value="XP_038049138.1"/>
    <property type="gene ID" value="LOC119722846"/>
</dbReference>
<keyword evidence="2 5" id="KW-0251">Elongation factor</keyword>
<keyword evidence="3 5" id="KW-0648">Protein biosynthesis</keyword>
<dbReference type="InterPro" id="IPR014039">
    <property type="entry name" value="Transl_elong_EFTs/EF1B_dimer"/>
</dbReference>
<evidence type="ECO:0000313" key="10">
    <source>
        <dbReference type="Proteomes" id="UP000887568"/>
    </source>
</evidence>
<dbReference type="GO" id="GO:0070125">
    <property type="term" value="P:mitochondrial translational elongation"/>
    <property type="evidence" value="ECO:0007669"/>
    <property type="project" value="TreeGrafter"/>
</dbReference>
<feature type="region of interest" description="Disordered" evidence="7">
    <location>
        <begin position="258"/>
        <end position="285"/>
    </location>
</feature>
<dbReference type="AlphaFoldDB" id="A0A913ZBI0"/>
<dbReference type="SUPFAM" id="SSF54713">
    <property type="entry name" value="Elongation factor Ts (EF-Ts), dimerisation domain"/>
    <property type="match status" value="2"/>
</dbReference>
<evidence type="ECO:0000256" key="5">
    <source>
        <dbReference type="HAMAP-Rule" id="MF_03135"/>
    </source>
</evidence>
<evidence type="ECO:0000256" key="7">
    <source>
        <dbReference type="SAM" id="MobiDB-lite"/>
    </source>
</evidence>
<dbReference type="PANTHER" id="PTHR11741">
    <property type="entry name" value="ELONGATION FACTOR TS"/>
    <property type="match status" value="1"/>
</dbReference>
<dbReference type="Proteomes" id="UP000887568">
    <property type="component" value="Unplaced"/>
</dbReference>
<dbReference type="Gene3D" id="1.10.8.10">
    <property type="entry name" value="DNA helicase RuvA subunit, C-terminal domain"/>
    <property type="match status" value="1"/>
</dbReference>
<dbReference type="GO" id="GO:0005739">
    <property type="term" value="C:mitochondrion"/>
    <property type="evidence" value="ECO:0007669"/>
    <property type="project" value="UniProtKB-SubCell"/>
</dbReference>
<evidence type="ECO:0000256" key="2">
    <source>
        <dbReference type="ARBA" id="ARBA00022768"/>
    </source>
</evidence>
<sequence>MLRQGFALPLLRRYLSSTEAVLSSSKKNLQQLRKKTGFSFANCRKALDKFGNDLNQAEAWLQEQAQKEGWSKATKLKGRTTAQGLIGVMQEGNQATMVEVNCETDFVAKNSEFQGFVGQAAAAALRQLGNRQEELKTLTGVAKVCYTGDEMKEFIIDDQKSLQDQAALTIGKVGENMSLNRALCMVAASDHFIGSYVHSVQQRQQKSKCMVGKYGALVAFRRTGDASTDFRPDDVGRRLCQHIVGMSPLCVGEHAEVTEETELTENQEPKPDSPAESDEAVQSETEMLKQEYLLDPTITVGDLVRQESLEIIDFARFECGEATTGDAQS</sequence>
<dbReference type="CTD" id="10102"/>
<dbReference type="OMA" id="QEYMLDD"/>